<name>A0A7D9E344_PARCT</name>
<dbReference type="Gene3D" id="1.10.10.60">
    <property type="entry name" value="Homeodomain-like"/>
    <property type="match status" value="1"/>
</dbReference>
<evidence type="ECO:0000313" key="2">
    <source>
        <dbReference type="Proteomes" id="UP001152795"/>
    </source>
</evidence>
<dbReference type="OrthoDB" id="550012at2759"/>
<proteinExistence type="predicted"/>
<sequence length="130" mass="14562">MALELVLKSLLSSTKFVNSSADEKDWVAIAKLIPGATPKQCARKWDELCHQNLLIKPSHTLSSSTRANSDLDSIVDFLLHKRESDESQDEVHVIEEDGNNEDSNNQVVYLTEKASEQGKSNFCGFIHYIV</sequence>
<dbReference type="Proteomes" id="UP001152795">
    <property type="component" value="Unassembled WGS sequence"/>
</dbReference>
<dbReference type="AlphaFoldDB" id="A0A7D9E344"/>
<protein>
    <submittedName>
        <fullName evidence="1">Uncharacterized protein KIAA1841-like</fullName>
    </submittedName>
</protein>
<evidence type="ECO:0000313" key="1">
    <source>
        <dbReference type="EMBL" id="CAB4000510.1"/>
    </source>
</evidence>
<dbReference type="CDD" id="cd00167">
    <property type="entry name" value="SANT"/>
    <property type="match status" value="1"/>
</dbReference>
<comment type="caution">
    <text evidence="1">The sequence shown here is derived from an EMBL/GenBank/DDBJ whole genome shotgun (WGS) entry which is preliminary data.</text>
</comment>
<gene>
    <name evidence="1" type="ORF">PACLA_8A052131</name>
</gene>
<keyword evidence="2" id="KW-1185">Reference proteome</keyword>
<dbReference type="InterPro" id="IPR001005">
    <property type="entry name" value="SANT/Myb"/>
</dbReference>
<dbReference type="EMBL" id="CACRXK020003854">
    <property type="protein sequence ID" value="CAB4000510.1"/>
    <property type="molecule type" value="Genomic_DNA"/>
</dbReference>
<dbReference type="InterPro" id="IPR009057">
    <property type="entry name" value="Homeodomain-like_sf"/>
</dbReference>
<accession>A0A7D9E344</accession>
<reference evidence="1" key="1">
    <citation type="submission" date="2020-04" db="EMBL/GenBank/DDBJ databases">
        <authorList>
            <person name="Alioto T."/>
            <person name="Alioto T."/>
            <person name="Gomez Garrido J."/>
        </authorList>
    </citation>
    <scope>NUCLEOTIDE SEQUENCE</scope>
    <source>
        <strain evidence="1">A484AB</strain>
    </source>
</reference>
<organism evidence="1 2">
    <name type="scientific">Paramuricea clavata</name>
    <name type="common">Red gorgonian</name>
    <name type="synonym">Violescent sea-whip</name>
    <dbReference type="NCBI Taxonomy" id="317549"/>
    <lineage>
        <taxon>Eukaryota</taxon>
        <taxon>Metazoa</taxon>
        <taxon>Cnidaria</taxon>
        <taxon>Anthozoa</taxon>
        <taxon>Octocorallia</taxon>
        <taxon>Malacalcyonacea</taxon>
        <taxon>Plexauridae</taxon>
        <taxon>Paramuricea</taxon>
    </lineage>
</organism>
<dbReference type="SUPFAM" id="SSF46689">
    <property type="entry name" value="Homeodomain-like"/>
    <property type="match status" value="1"/>
</dbReference>